<evidence type="ECO:0000256" key="6">
    <source>
        <dbReference type="ARBA" id="ARBA00022839"/>
    </source>
</evidence>
<dbReference type="GO" id="GO:0004527">
    <property type="term" value="F:exonuclease activity"/>
    <property type="evidence" value="ECO:0007669"/>
    <property type="project" value="UniProtKB-KW"/>
</dbReference>
<evidence type="ECO:0000313" key="13">
    <source>
        <dbReference type="Proteomes" id="UP000283745"/>
    </source>
</evidence>
<dbReference type="InterPro" id="IPR027417">
    <property type="entry name" value="P-loop_NTPase"/>
</dbReference>
<feature type="domain" description="ATP-dependent helicase/deoxyribonuclease subunit B N-terminal" evidence="11">
    <location>
        <begin position="5"/>
        <end position="288"/>
    </location>
</feature>
<dbReference type="PANTHER" id="PTHR30591">
    <property type="entry name" value="RECBCD ENZYME SUBUNIT RECC"/>
    <property type="match status" value="1"/>
</dbReference>
<proteinExistence type="predicted"/>
<comment type="caution">
    <text evidence="12">The sequence shown here is derived from an EMBL/GenBank/DDBJ whole genome shotgun (WGS) entry which is preliminary data.</text>
</comment>
<dbReference type="Pfam" id="PF12705">
    <property type="entry name" value="PDDEXK_1"/>
    <property type="match status" value="1"/>
</dbReference>
<feature type="domain" description="PD-(D/E)XK endonuclease-like" evidence="10">
    <location>
        <begin position="762"/>
        <end position="1077"/>
    </location>
</feature>
<name>A0A414J679_9FIRM</name>
<evidence type="ECO:0000256" key="3">
    <source>
        <dbReference type="ARBA" id="ARBA00022763"/>
    </source>
</evidence>
<dbReference type="InterPro" id="IPR038726">
    <property type="entry name" value="PDDEXK_AddAB-type"/>
</dbReference>
<dbReference type="EMBL" id="QSKF01000006">
    <property type="protein sequence ID" value="RHE39968.1"/>
    <property type="molecule type" value="Genomic_DNA"/>
</dbReference>
<dbReference type="Gene3D" id="3.90.320.10">
    <property type="match status" value="1"/>
</dbReference>
<evidence type="ECO:0000313" key="12">
    <source>
        <dbReference type="EMBL" id="RHE39968.1"/>
    </source>
</evidence>
<dbReference type="GO" id="GO:0004386">
    <property type="term" value="F:helicase activity"/>
    <property type="evidence" value="ECO:0007669"/>
    <property type="project" value="UniProtKB-KW"/>
</dbReference>
<keyword evidence="6 12" id="KW-0269">Exonuclease</keyword>
<dbReference type="InterPro" id="IPR011604">
    <property type="entry name" value="PDDEXK-like_dom_sf"/>
</dbReference>
<protein>
    <submittedName>
        <fullName evidence="12">Helicase-exonuclease AddAB subunit AddB</fullName>
    </submittedName>
</protein>
<gene>
    <name evidence="12" type="ORF">DW740_09425</name>
</gene>
<sequence length="1112" mass="127840">MSLQFIIGNSGAGKSYAAYQNVICEASRNPANMYYVIVPEQFTMQTQKTLVEMHPQKGILNIDVLSFERLAYRIFEEVGGDTRKVLEETGKNMVLQKLVQMNRKNLVYLKNQMKKPGYLDEVKSLISEFMQYEVHEEEMDKMINDAEGKPLLQMKLKDVSVLYQAFREYLSDHFMTSEEVLEVLAKEIPFSQKLRGSTVILDGYTGFTPVQHTVIRELLAVCKKVSVTVTMDVREELPAKGKPHELFYMSHKMLRSLSEFTKDMEEPVWIKSGSSSRFADSPALGFLEQNLFRYRRRSYDKEQKEVQIFQAGTPEREMQETARRIIRLVRDSQYRYGQIAVITGNLEEYGSIARHVFEEAGIPFFIDEKHSILMNPFVEYVRAALEMVSQGFSYESVFRYLRCGMSDISRSETDRLENYVLALGIHGFRKWDEGWVRLSRDMDPESIMELNNIRERFVTEVRSLAEGFAGKKKTVAEYSRCLYEFIVQSRVQEKLAVQELLFKQHGDRAMEKEYAQIYGIVMNLLDKMVSILGEEKVSAEEYRQLLETGMGQAKVALIPPGIDQVLVGDMERTRLKDIRALFFAGVNEGCIPKNTESGGILTEMDRDFLGGQGIELAPGPKELMNMQRFYLYLNLTKPSERLCLSYSMSNGKGEATGPAFLIRTVQTLFPKLKTERAEEPQNELELIETPNTAVEYFLSGLTDEEKRKDNLIFAELYSWYLNSPIYRTATKKLIEAAFIRKPVDQISKSVAKALYGEVSPNSATRLERFSACAFAHFLKYGLEVKERAEYEFKAMDMGNVIHQALEDFAAELHRRKLDWSVLSDEMRDAIADECLDRISADYGNTILQSSARNRYMIERTRRILRRTVWALQEQLRNGKFQPEGFEVSIGGGRIDRLDIMKTDDKVYVKIIDYKTGNTTFDLVSIYYGLQMQLVVYMDAAVKAEQRKYPDAEVKPAGIFYYNVKDPMLQKEMEDDLDGLDPEIFKKLKMNGLVMADRDVIEGLDKTTISLPLSYTTKGELRKGSSVADEQGFALLGAYVKKKITDIREAILDGNAEVSPYEMGNRNACTYCPYQGTCGFDRKIPGYEFRRLKQFADDEIWKAFAKEVDDEWE</sequence>
<dbReference type="SUPFAM" id="SSF52540">
    <property type="entry name" value="P-loop containing nucleoside triphosphate hydrolases"/>
    <property type="match status" value="1"/>
</dbReference>
<evidence type="ECO:0000256" key="9">
    <source>
        <dbReference type="ARBA" id="ARBA00023204"/>
    </source>
</evidence>
<evidence type="ECO:0000256" key="4">
    <source>
        <dbReference type="ARBA" id="ARBA00022801"/>
    </source>
</evidence>
<evidence type="ECO:0000256" key="7">
    <source>
        <dbReference type="ARBA" id="ARBA00022840"/>
    </source>
</evidence>
<dbReference type="InterPro" id="IPR049035">
    <property type="entry name" value="ADDB_N"/>
</dbReference>
<dbReference type="GO" id="GO:0006281">
    <property type="term" value="P:DNA repair"/>
    <property type="evidence" value="ECO:0007669"/>
    <property type="project" value="UniProtKB-KW"/>
</dbReference>
<evidence type="ECO:0000259" key="10">
    <source>
        <dbReference type="Pfam" id="PF12705"/>
    </source>
</evidence>
<keyword evidence="3" id="KW-0227">DNA damage</keyword>
<reference evidence="12 13" key="1">
    <citation type="submission" date="2018-08" db="EMBL/GenBank/DDBJ databases">
        <title>A genome reference for cultivated species of the human gut microbiota.</title>
        <authorList>
            <person name="Zou Y."/>
            <person name="Xue W."/>
            <person name="Luo G."/>
        </authorList>
    </citation>
    <scope>NUCLEOTIDE SEQUENCE [LARGE SCALE GENOMIC DNA]</scope>
    <source>
        <strain evidence="12 13">AM28-23</strain>
    </source>
</reference>
<evidence type="ECO:0000259" key="11">
    <source>
        <dbReference type="Pfam" id="PF21445"/>
    </source>
</evidence>
<keyword evidence="5 12" id="KW-0347">Helicase</keyword>
<keyword evidence="2" id="KW-0547">Nucleotide-binding</keyword>
<dbReference type="PANTHER" id="PTHR30591:SF1">
    <property type="entry name" value="RECBCD ENZYME SUBUNIT RECC"/>
    <property type="match status" value="1"/>
</dbReference>
<keyword evidence="7" id="KW-0067">ATP-binding</keyword>
<keyword evidence="1" id="KW-0540">Nuclease</keyword>
<dbReference type="Proteomes" id="UP000283745">
    <property type="component" value="Unassembled WGS sequence"/>
</dbReference>
<dbReference type="AlphaFoldDB" id="A0A414J679"/>
<evidence type="ECO:0000256" key="1">
    <source>
        <dbReference type="ARBA" id="ARBA00022722"/>
    </source>
</evidence>
<dbReference type="Gene3D" id="3.40.50.300">
    <property type="entry name" value="P-loop containing nucleotide triphosphate hydrolases"/>
    <property type="match status" value="4"/>
</dbReference>
<keyword evidence="4" id="KW-0378">Hydrolase</keyword>
<evidence type="ECO:0000256" key="8">
    <source>
        <dbReference type="ARBA" id="ARBA00023125"/>
    </source>
</evidence>
<keyword evidence="8" id="KW-0238">DNA-binding</keyword>
<keyword evidence="9" id="KW-0234">DNA repair</keyword>
<dbReference type="GO" id="GO:0003677">
    <property type="term" value="F:DNA binding"/>
    <property type="evidence" value="ECO:0007669"/>
    <property type="project" value="UniProtKB-KW"/>
</dbReference>
<evidence type="ECO:0000256" key="5">
    <source>
        <dbReference type="ARBA" id="ARBA00022806"/>
    </source>
</evidence>
<organism evidence="12 13">
    <name type="scientific">Blautia obeum</name>
    <dbReference type="NCBI Taxonomy" id="40520"/>
    <lineage>
        <taxon>Bacteria</taxon>
        <taxon>Bacillati</taxon>
        <taxon>Bacillota</taxon>
        <taxon>Clostridia</taxon>
        <taxon>Lachnospirales</taxon>
        <taxon>Lachnospiraceae</taxon>
        <taxon>Blautia</taxon>
    </lineage>
</organism>
<dbReference type="GO" id="GO:0006310">
    <property type="term" value="P:DNA recombination"/>
    <property type="evidence" value="ECO:0007669"/>
    <property type="project" value="TreeGrafter"/>
</dbReference>
<evidence type="ECO:0000256" key="2">
    <source>
        <dbReference type="ARBA" id="ARBA00022741"/>
    </source>
</evidence>
<dbReference type="Pfam" id="PF21445">
    <property type="entry name" value="ADDB_N"/>
    <property type="match status" value="1"/>
</dbReference>
<dbReference type="RefSeq" id="WP_118048945.1">
    <property type="nucleotide sequence ID" value="NZ_CABJFK010000006.1"/>
</dbReference>
<accession>A0A414J679</accession>
<dbReference type="GO" id="GO:0005524">
    <property type="term" value="F:ATP binding"/>
    <property type="evidence" value="ECO:0007669"/>
    <property type="project" value="UniProtKB-KW"/>
</dbReference>